<organism evidence="1">
    <name type="scientific">marine sediment metagenome</name>
    <dbReference type="NCBI Taxonomy" id="412755"/>
    <lineage>
        <taxon>unclassified sequences</taxon>
        <taxon>metagenomes</taxon>
        <taxon>ecological metagenomes</taxon>
    </lineage>
</organism>
<proteinExistence type="predicted"/>
<gene>
    <name evidence="1" type="ORF">S06H3_41428</name>
</gene>
<name>X1Q208_9ZZZZ</name>
<dbReference type="EMBL" id="BARV01025527">
    <property type="protein sequence ID" value="GAI45105.1"/>
    <property type="molecule type" value="Genomic_DNA"/>
</dbReference>
<protein>
    <submittedName>
        <fullName evidence="1">Uncharacterized protein</fullName>
    </submittedName>
</protein>
<sequence length="39" mass="4343">GELMPKDSSCPKGHSISEIREAFAIISTVLKDYNYLIES</sequence>
<comment type="caution">
    <text evidence="1">The sequence shown here is derived from an EMBL/GenBank/DDBJ whole genome shotgun (WGS) entry which is preliminary data.</text>
</comment>
<accession>X1Q208</accession>
<reference evidence="1" key="1">
    <citation type="journal article" date="2014" name="Front. Microbiol.">
        <title>High frequency of phylogenetically diverse reductive dehalogenase-homologous genes in deep subseafloor sedimentary metagenomes.</title>
        <authorList>
            <person name="Kawai M."/>
            <person name="Futagami T."/>
            <person name="Toyoda A."/>
            <person name="Takaki Y."/>
            <person name="Nishi S."/>
            <person name="Hori S."/>
            <person name="Arai W."/>
            <person name="Tsubouchi T."/>
            <person name="Morono Y."/>
            <person name="Uchiyama I."/>
            <person name="Ito T."/>
            <person name="Fujiyama A."/>
            <person name="Inagaki F."/>
            <person name="Takami H."/>
        </authorList>
    </citation>
    <scope>NUCLEOTIDE SEQUENCE</scope>
    <source>
        <strain evidence="1">Expedition CK06-06</strain>
    </source>
</reference>
<feature type="non-terminal residue" evidence="1">
    <location>
        <position position="1"/>
    </location>
</feature>
<dbReference type="AlphaFoldDB" id="X1Q208"/>
<evidence type="ECO:0000313" key="1">
    <source>
        <dbReference type="EMBL" id="GAI45105.1"/>
    </source>
</evidence>